<name>A0AAN6MK56_9PEZI</name>
<keyword evidence="2" id="KW-1185">Reference proteome</keyword>
<dbReference type="Proteomes" id="UP001303889">
    <property type="component" value="Unassembled WGS sequence"/>
</dbReference>
<organism evidence="1 2">
    <name type="scientific">Staphylotrichum tortipilum</name>
    <dbReference type="NCBI Taxonomy" id="2831512"/>
    <lineage>
        <taxon>Eukaryota</taxon>
        <taxon>Fungi</taxon>
        <taxon>Dikarya</taxon>
        <taxon>Ascomycota</taxon>
        <taxon>Pezizomycotina</taxon>
        <taxon>Sordariomycetes</taxon>
        <taxon>Sordariomycetidae</taxon>
        <taxon>Sordariales</taxon>
        <taxon>Chaetomiaceae</taxon>
        <taxon>Staphylotrichum</taxon>
    </lineage>
</organism>
<proteinExistence type="predicted"/>
<sequence length="408" mass="44391">MAAPNPNPRKDYGMFALARHLASDDDHGLVAQAILEFDGGPNQCIFGWLPPSAADEPPPSFTHQARSLDYALSLLEYGRFVPDPYAGPFHAAMGIPALLLGARAQRDYPHNPGGPARFFTPASNYLSYLVTTAPRGKSNALGTLGLQRTVFLQAASLFSIPPFLAHCSTTLPSPATPITSALLRIEETVRALRVNNTTSLLLDSTCTVCDAHRGSTTNCRCLRRPSAIAAALAVAGMLRVHALLARQNEADRRARVRVGRTVLTNPEAARIVAADNLLRDLRALLRAANPPRLWAPFTTRETLVRTLLDEPCAPPDVAATALLVASALNLKMLVPAAVSEEEVQWAERQFAVVMDWVRGLRVEMRATEEPQCLTPCCVLMMMGAGRNPLLVAIMRRERMLPPVFGQRI</sequence>
<evidence type="ECO:0000313" key="1">
    <source>
        <dbReference type="EMBL" id="KAK3901358.1"/>
    </source>
</evidence>
<reference evidence="1" key="1">
    <citation type="journal article" date="2023" name="Mol. Phylogenet. Evol.">
        <title>Genome-scale phylogeny and comparative genomics of the fungal order Sordariales.</title>
        <authorList>
            <person name="Hensen N."/>
            <person name="Bonometti L."/>
            <person name="Westerberg I."/>
            <person name="Brannstrom I.O."/>
            <person name="Guillou S."/>
            <person name="Cros-Aarteil S."/>
            <person name="Calhoun S."/>
            <person name="Haridas S."/>
            <person name="Kuo A."/>
            <person name="Mondo S."/>
            <person name="Pangilinan J."/>
            <person name="Riley R."/>
            <person name="LaButti K."/>
            <person name="Andreopoulos B."/>
            <person name="Lipzen A."/>
            <person name="Chen C."/>
            <person name="Yan M."/>
            <person name="Daum C."/>
            <person name="Ng V."/>
            <person name="Clum A."/>
            <person name="Steindorff A."/>
            <person name="Ohm R.A."/>
            <person name="Martin F."/>
            <person name="Silar P."/>
            <person name="Natvig D.O."/>
            <person name="Lalanne C."/>
            <person name="Gautier V."/>
            <person name="Ament-Velasquez S.L."/>
            <person name="Kruys A."/>
            <person name="Hutchinson M.I."/>
            <person name="Powell A.J."/>
            <person name="Barry K."/>
            <person name="Miller A.N."/>
            <person name="Grigoriev I.V."/>
            <person name="Debuchy R."/>
            <person name="Gladieux P."/>
            <person name="Hiltunen Thoren M."/>
            <person name="Johannesson H."/>
        </authorList>
    </citation>
    <scope>NUCLEOTIDE SEQUENCE</scope>
    <source>
        <strain evidence="1">CBS 103.79</strain>
    </source>
</reference>
<protein>
    <submittedName>
        <fullName evidence="1">Uncharacterized protein</fullName>
    </submittedName>
</protein>
<gene>
    <name evidence="1" type="ORF">C8A05DRAFT_34962</name>
</gene>
<accession>A0AAN6MK56</accession>
<dbReference type="AlphaFoldDB" id="A0AAN6MK56"/>
<reference evidence="1" key="2">
    <citation type="submission" date="2023-05" db="EMBL/GenBank/DDBJ databases">
        <authorList>
            <consortium name="Lawrence Berkeley National Laboratory"/>
            <person name="Steindorff A."/>
            <person name="Hensen N."/>
            <person name="Bonometti L."/>
            <person name="Westerberg I."/>
            <person name="Brannstrom I.O."/>
            <person name="Guillou S."/>
            <person name="Cros-Aarteil S."/>
            <person name="Calhoun S."/>
            <person name="Haridas S."/>
            <person name="Kuo A."/>
            <person name="Mondo S."/>
            <person name="Pangilinan J."/>
            <person name="Riley R."/>
            <person name="Labutti K."/>
            <person name="Andreopoulos B."/>
            <person name="Lipzen A."/>
            <person name="Chen C."/>
            <person name="Yanf M."/>
            <person name="Daum C."/>
            <person name="Ng V."/>
            <person name="Clum A."/>
            <person name="Ohm R."/>
            <person name="Martin F."/>
            <person name="Silar P."/>
            <person name="Natvig D."/>
            <person name="Lalanne C."/>
            <person name="Gautier V."/>
            <person name="Ament-Velasquez S.L."/>
            <person name="Kruys A."/>
            <person name="Hutchinson M.I."/>
            <person name="Powell A.J."/>
            <person name="Barry K."/>
            <person name="Miller A.N."/>
            <person name="Grigoriev I.V."/>
            <person name="Debuchy R."/>
            <person name="Gladieux P."/>
            <person name="Thoren M.H."/>
            <person name="Johannesson H."/>
        </authorList>
    </citation>
    <scope>NUCLEOTIDE SEQUENCE</scope>
    <source>
        <strain evidence="1">CBS 103.79</strain>
    </source>
</reference>
<dbReference type="EMBL" id="MU855586">
    <property type="protein sequence ID" value="KAK3901358.1"/>
    <property type="molecule type" value="Genomic_DNA"/>
</dbReference>
<evidence type="ECO:0000313" key="2">
    <source>
        <dbReference type="Proteomes" id="UP001303889"/>
    </source>
</evidence>
<comment type="caution">
    <text evidence="1">The sequence shown here is derived from an EMBL/GenBank/DDBJ whole genome shotgun (WGS) entry which is preliminary data.</text>
</comment>